<proteinExistence type="predicted"/>
<evidence type="ECO:0000313" key="2">
    <source>
        <dbReference type="Proteomes" id="UP001186974"/>
    </source>
</evidence>
<reference evidence="1" key="1">
    <citation type="submission" date="2024-09" db="EMBL/GenBank/DDBJ databases">
        <title>Black Yeasts Isolated from many extreme environments.</title>
        <authorList>
            <person name="Coleine C."/>
            <person name="Stajich J.E."/>
            <person name="Selbmann L."/>
        </authorList>
    </citation>
    <scope>NUCLEOTIDE SEQUENCE</scope>
    <source>
        <strain evidence="1">CCFEE 5737</strain>
    </source>
</reference>
<name>A0ACC3DDF9_9PEZI</name>
<gene>
    <name evidence="1" type="ORF">LTS18_011910</name>
</gene>
<dbReference type="Proteomes" id="UP001186974">
    <property type="component" value="Unassembled WGS sequence"/>
</dbReference>
<evidence type="ECO:0000313" key="1">
    <source>
        <dbReference type="EMBL" id="KAK3065387.1"/>
    </source>
</evidence>
<keyword evidence="2" id="KW-1185">Reference proteome</keyword>
<dbReference type="EMBL" id="JAWDJW010006337">
    <property type="protein sequence ID" value="KAK3065387.1"/>
    <property type="molecule type" value="Genomic_DNA"/>
</dbReference>
<accession>A0ACC3DDF9</accession>
<organism evidence="1 2">
    <name type="scientific">Coniosporium uncinatum</name>
    <dbReference type="NCBI Taxonomy" id="93489"/>
    <lineage>
        <taxon>Eukaryota</taxon>
        <taxon>Fungi</taxon>
        <taxon>Dikarya</taxon>
        <taxon>Ascomycota</taxon>
        <taxon>Pezizomycotina</taxon>
        <taxon>Dothideomycetes</taxon>
        <taxon>Dothideomycetes incertae sedis</taxon>
        <taxon>Coniosporium</taxon>
    </lineage>
</organism>
<protein>
    <submittedName>
        <fullName evidence="1">Uncharacterized protein</fullName>
    </submittedName>
</protein>
<sequence length="285" mass="31233">MSRHARIEELEDSDPDEMDIDDLNLPSNSQTLIERSQIPSTVDEDEFPVAGQGLRFSNKTAAHPAPQAIPQATPQARGLPPGFPPGALQPQLNQRSQPDRSFSKTWHCLYPIYFDKNRTRQEGRKVGKDLAVENPLAHTIAQAAANLGLKVAFEPDKTHPKDWANPGRFRVLLKEQRAVNNKAHLFIKVGEYLKSHPTTHNMAAQLDIIGLGKPKEPPAPPAVPRGWKLNTILPLHSPAMSGGGVSENFLKDMMAEMGGGEPAGSGPSKQVEPSKRQKKAKVIRA</sequence>
<comment type="caution">
    <text evidence="1">The sequence shown here is derived from an EMBL/GenBank/DDBJ whole genome shotgun (WGS) entry which is preliminary data.</text>
</comment>